<keyword evidence="2" id="KW-1185">Reference proteome</keyword>
<evidence type="ECO:0000313" key="1">
    <source>
        <dbReference type="EMBL" id="NMG20378.1"/>
    </source>
</evidence>
<organism evidence="1 2">
    <name type="scientific">Brasilonema bromeliae SPC951</name>
    <dbReference type="NCBI Taxonomy" id="385972"/>
    <lineage>
        <taxon>Bacteria</taxon>
        <taxon>Bacillati</taxon>
        <taxon>Cyanobacteriota</taxon>
        <taxon>Cyanophyceae</taxon>
        <taxon>Nostocales</taxon>
        <taxon>Scytonemataceae</taxon>
        <taxon>Brasilonema</taxon>
        <taxon>Bromeliae group (in: Brasilonema)</taxon>
    </lineage>
</organism>
<reference evidence="1 2" key="1">
    <citation type="submission" date="2018-06" db="EMBL/GenBank/DDBJ databases">
        <title>Comparative genomics of Brasilonema spp. strains.</title>
        <authorList>
            <person name="Alvarenga D.O."/>
            <person name="Fiore M.F."/>
            <person name="Varani A.M."/>
        </authorList>
    </citation>
    <scope>NUCLEOTIDE SEQUENCE [LARGE SCALE GENOMIC DNA]</scope>
    <source>
        <strain evidence="1 2">SPC951</strain>
    </source>
</reference>
<sequence>MGLLSGVKHDCAAVFELRESGSALTDAAGQVVHIELSAVYPLLKSSDLARGRLATRRRMLVTQTSLDADPEQLRGTAPAAWAYLESAADRLAARRSSIYRGRHRFAQFGVGPYTFIDWKVAVSGLYKQVQFQVIGPFHGQPVVFDDTCYFLPCPSEDTASRVGHLLDSTPARGYLRAFMFSDAKRPITAALLSRLDLDAVARYLGEQPTGLQPSGWSADTASISLLD</sequence>
<dbReference type="EMBL" id="QMEB01000091">
    <property type="protein sequence ID" value="NMG20378.1"/>
    <property type="molecule type" value="Genomic_DNA"/>
</dbReference>
<evidence type="ECO:0000313" key="2">
    <source>
        <dbReference type="Proteomes" id="UP000718564"/>
    </source>
</evidence>
<accession>A0ABX1P8N2</accession>
<name>A0ABX1P8N2_9CYAN</name>
<protein>
    <submittedName>
        <fullName evidence="1">Uncharacterized protein</fullName>
    </submittedName>
</protein>
<dbReference type="Proteomes" id="UP000718564">
    <property type="component" value="Unassembled WGS sequence"/>
</dbReference>
<gene>
    <name evidence="1" type="ORF">DP116_13270</name>
</gene>
<comment type="caution">
    <text evidence="1">The sequence shown here is derived from an EMBL/GenBank/DDBJ whole genome shotgun (WGS) entry which is preliminary data.</text>
</comment>
<proteinExistence type="predicted"/>